<evidence type="ECO:0000256" key="7">
    <source>
        <dbReference type="ARBA" id="ARBA00022989"/>
    </source>
</evidence>
<keyword evidence="6" id="KW-0653">Protein transport</keyword>
<evidence type="ECO:0000256" key="9">
    <source>
        <dbReference type="SAM" id="MobiDB-lite"/>
    </source>
</evidence>
<evidence type="ECO:0000256" key="3">
    <source>
        <dbReference type="ARBA" id="ARBA00022448"/>
    </source>
</evidence>
<dbReference type="PANTHER" id="PTHR23427">
    <property type="entry name" value="SURFEIT LOCUS PROTEIN"/>
    <property type="match status" value="1"/>
</dbReference>
<dbReference type="EMBL" id="SDEE01001896">
    <property type="protein sequence ID" value="RXW11448.1"/>
    <property type="molecule type" value="Genomic_DNA"/>
</dbReference>
<dbReference type="OrthoDB" id="7859621at2759"/>
<name>A0A4V1Q1F9_9AGAR</name>
<sequence>MSSRINIARPPTNSYSTDPHGLSNSRPSTGYRAANPDDPFEKFNAISKQVEDNVEIYSQPLKPYLPAIGRFLIVVTFLEDALRILTQWGDQIGYLQSRRHFPWGISHLFLLFNVLTMLVGSSAIIGKRYTEFAVGGLLGVVVIQGFGYGLIFDLNFFLRNLSVIGGLFMVFSDSMISRKSGFAGLPQITETDRKKYFLLAGRLLLIFLFLGFILQGQWTIMRVIVSIIGFAACIMVAVGFKAKWSAAFLVIVLSIFNVFANNWWSVHSEHPERDFLKYDFFQTLSIVGGLILLVNMGPGDLSVDEKKKTF</sequence>
<proteinExistence type="inferred from homology"/>
<keyword evidence="12" id="KW-1185">Reference proteome</keyword>
<feature type="compositionally biased region" description="Polar residues" evidence="9">
    <location>
        <begin position="1"/>
        <end position="28"/>
    </location>
</feature>
<keyword evidence="4 10" id="KW-0812">Transmembrane</keyword>
<evidence type="ECO:0000313" key="12">
    <source>
        <dbReference type="Proteomes" id="UP000290288"/>
    </source>
</evidence>
<feature type="transmembrane region" description="Helical" evidence="10">
    <location>
        <begin position="247"/>
        <end position="264"/>
    </location>
</feature>
<dbReference type="GO" id="GO:0007030">
    <property type="term" value="P:Golgi organization"/>
    <property type="evidence" value="ECO:0007669"/>
    <property type="project" value="TreeGrafter"/>
</dbReference>
<dbReference type="InterPro" id="IPR002995">
    <property type="entry name" value="Surf4"/>
</dbReference>
<keyword evidence="7 10" id="KW-1133">Transmembrane helix</keyword>
<evidence type="ECO:0000256" key="1">
    <source>
        <dbReference type="ARBA" id="ARBA00004477"/>
    </source>
</evidence>
<keyword evidence="5" id="KW-0256">Endoplasmic reticulum</keyword>
<protein>
    <recommendedName>
        <fullName evidence="13">SURF4-domain-containing protein</fullName>
    </recommendedName>
</protein>
<evidence type="ECO:0008006" key="13">
    <source>
        <dbReference type="Google" id="ProtNLM"/>
    </source>
</evidence>
<feature type="transmembrane region" description="Helical" evidence="10">
    <location>
        <begin position="157"/>
        <end position="176"/>
    </location>
</feature>
<evidence type="ECO:0000256" key="5">
    <source>
        <dbReference type="ARBA" id="ARBA00022824"/>
    </source>
</evidence>
<dbReference type="GO" id="GO:0015031">
    <property type="term" value="P:protein transport"/>
    <property type="evidence" value="ECO:0007669"/>
    <property type="project" value="UniProtKB-KW"/>
</dbReference>
<evidence type="ECO:0000256" key="8">
    <source>
        <dbReference type="ARBA" id="ARBA00023136"/>
    </source>
</evidence>
<evidence type="ECO:0000313" key="11">
    <source>
        <dbReference type="EMBL" id="RXW11448.1"/>
    </source>
</evidence>
<dbReference type="GO" id="GO:0005793">
    <property type="term" value="C:endoplasmic reticulum-Golgi intermediate compartment"/>
    <property type="evidence" value="ECO:0007669"/>
    <property type="project" value="TreeGrafter"/>
</dbReference>
<dbReference type="PANTHER" id="PTHR23427:SF1">
    <property type="entry name" value="SURFEIT LOCUS PROTEIN 4"/>
    <property type="match status" value="1"/>
</dbReference>
<dbReference type="GO" id="GO:0005789">
    <property type="term" value="C:endoplasmic reticulum membrane"/>
    <property type="evidence" value="ECO:0007669"/>
    <property type="project" value="UniProtKB-SubCell"/>
</dbReference>
<feature type="transmembrane region" description="Helical" evidence="10">
    <location>
        <begin position="284"/>
        <end position="303"/>
    </location>
</feature>
<dbReference type="Proteomes" id="UP000290288">
    <property type="component" value="Unassembled WGS sequence"/>
</dbReference>
<accession>A0A4V1Q1F9</accession>
<comment type="caution">
    <text evidence="11">The sequence shown here is derived from an EMBL/GenBank/DDBJ whole genome shotgun (WGS) entry which is preliminary data.</text>
</comment>
<evidence type="ECO:0000256" key="2">
    <source>
        <dbReference type="ARBA" id="ARBA00006945"/>
    </source>
</evidence>
<comment type="similarity">
    <text evidence="2">Belongs to the SURF4 family.</text>
</comment>
<feature type="transmembrane region" description="Helical" evidence="10">
    <location>
        <begin position="105"/>
        <end position="125"/>
    </location>
</feature>
<dbReference type="STRING" id="2316362.A0A4V1Q1F9"/>
<evidence type="ECO:0000256" key="4">
    <source>
        <dbReference type="ARBA" id="ARBA00022692"/>
    </source>
</evidence>
<evidence type="ECO:0000256" key="6">
    <source>
        <dbReference type="ARBA" id="ARBA00022927"/>
    </source>
</evidence>
<feature type="transmembrane region" description="Helical" evidence="10">
    <location>
        <begin position="132"/>
        <end position="151"/>
    </location>
</feature>
<gene>
    <name evidence="11" type="ORF">EST38_g14406</name>
</gene>
<dbReference type="InterPro" id="IPR045214">
    <property type="entry name" value="Surf1/Surf4"/>
</dbReference>
<comment type="subcellular location">
    <subcellularLocation>
        <location evidence="1">Endoplasmic reticulum membrane</location>
        <topology evidence="1">Multi-pass membrane protein</topology>
    </subcellularLocation>
</comment>
<keyword evidence="3" id="KW-0813">Transport</keyword>
<feature type="region of interest" description="Disordered" evidence="9">
    <location>
        <begin position="1"/>
        <end position="35"/>
    </location>
</feature>
<reference evidence="11 12" key="1">
    <citation type="submission" date="2019-01" db="EMBL/GenBank/DDBJ databases">
        <title>Draft genome sequence of Psathyrella aberdarensis IHI B618.</title>
        <authorList>
            <person name="Buettner E."/>
            <person name="Kellner H."/>
        </authorList>
    </citation>
    <scope>NUCLEOTIDE SEQUENCE [LARGE SCALE GENOMIC DNA]</scope>
    <source>
        <strain evidence="11 12">IHI B618</strain>
    </source>
</reference>
<feature type="transmembrane region" description="Helical" evidence="10">
    <location>
        <begin position="196"/>
        <end position="214"/>
    </location>
</feature>
<dbReference type="AlphaFoldDB" id="A0A4V1Q1F9"/>
<feature type="transmembrane region" description="Helical" evidence="10">
    <location>
        <begin position="220"/>
        <end position="240"/>
    </location>
</feature>
<dbReference type="Pfam" id="PF02077">
    <property type="entry name" value="SURF4"/>
    <property type="match status" value="1"/>
</dbReference>
<organism evidence="11 12">
    <name type="scientific">Candolleomyces aberdarensis</name>
    <dbReference type="NCBI Taxonomy" id="2316362"/>
    <lineage>
        <taxon>Eukaryota</taxon>
        <taxon>Fungi</taxon>
        <taxon>Dikarya</taxon>
        <taxon>Basidiomycota</taxon>
        <taxon>Agaricomycotina</taxon>
        <taxon>Agaricomycetes</taxon>
        <taxon>Agaricomycetidae</taxon>
        <taxon>Agaricales</taxon>
        <taxon>Agaricineae</taxon>
        <taxon>Psathyrellaceae</taxon>
        <taxon>Candolleomyces</taxon>
    </lineage>
</organism>
<keyword evidence="8 10" id="KW-0472">Membrane</keyword>
<evidence type="ECO:0000256" key="10">
    <source>
        <dbReference type="SAM" id="Phobius"/>
    </source>
</evidence>